<keyword evidence="1" id="KW-0560">Oxidoreductase</keyword>
<dbReference type="SUPFAM" id="SSF51905">
    <property type="entry name" value="FAD/NAD(P)-binding domain"/>
    <property type="match status" value="1"/>
</dbReference>
<dbReference type="InterPro" id="IPR002938">
    <property type="entry name" value="FAD-bd"/>
</dbReference>
<dbReference type="PANTHER" id="PTHR43476">
    <property type="entry name" value="3-(3-HYDROXY-PHENYL)PROPIONATE/3-HYDROXYCINNAMIC ACID HYDROXYLASE"/>
    <property type="match status" value="1"/>
</dbReference>
<dbReference type="Pfam" id="PF01494">
    <property type="entry name" value="FAD_binding_3"/>
    <property type="match status" value="1"/>
</dbReference>
<evidence type="ECO:0000313" key="4">
    <source>
        <dbReference type="Proteomes" id="UP000317078"/>
    </source>
</evidence>
<dbReference type="RefSeq" id="WP_140887438.1">
    <property type="nucleotide sequence ID" value="NZ_RCZP01000073.1"/>
</dbReference>
<dbReference type="EMBL" id="RCZP01000073">
    <property type="protein sequence ID" value="TPG39204.1"/>
    <property type="molecule type" value="Genomic_DNA"/>
</dbReference>
<dbReference type="PANTHER" id="PTHR43476:SF5">
    <property type="entry name" value="FAD-DEPENDENT MONOOXYGENASE"/>
    <property type="match status" value="1"/>
</dbReference>
<dbReference type="Gene3D" id="3.50.50.60">
    <property type="entry name" value="FAD/NAD(P)-binding domain"/>
    <property type="match status" value="1"/>
</dbReference>
<evidence type="ECO:0000313" key="3">
    <source>
        <dbReference type="EMBL" id="TPG39204.1"/>
    </source>
</evidence>
<sequence length="404" mass="44373">MSRFNAVPSVIVAGAGPVGVVTALALADAGFTVTLIEAAADIDRNPRASTTHPSTLAMIERVGLIDRFVREGLVARYFQFWDRPAGQKVAEFDHQILADETPFPFVVQTEQHKLARMGLDRLATLPNATIRMSTGLTTLEQDEDGVTVTLPDGERLRADWLVGADGGRSTVRKALGIGFEGYTWPERFIVLTVTDDFEAMLGCCLRNYFADPDEWANLFKVAGDGQGPLWRAVFPTRADEPDEEALSDEGAERRLQGLHPKSGRYNLVHRNLYKVHQRVAAQFRRGRVFLAGDAGHVNNPIGGLGLNFGIHDAMDLADTLTAHVFSGADPALLGGYERRRRTLNIEFVQQQTVANKKRLEEKDPARRRASLDALAATAADPVKAREFLLRSSLLESTRQAAAMA</sequence>
<name>A0A502EQ40_9PROT</name>
<comment type="caution">
    <text evidence="3">The sequence shown here is derived from an EMBL/GenBank/DDBJ whole genome shotgun (WGS) entry which is preliminary data.</text>
</comment>
<dbReference type="InterPro" id="IPR050631">
    <property type="entry name" value="PheA/TfdB_FAD_monoxygenase"/>
</dbReference>
<protein>
    <submittedName>
        <fullName evidence="3">FAD-dependent monooxygenase</fullName>
    </submittedName>
</protein>
<proteinExistence type="predicted"/>
<dbReference type="Gene3D" id="3.30.70.2450">
    <property type="match status" value="1"/>
</dbReference>
<reference evidence="3 4" key="1">
    <citation type="journal article" date="2019" name="Environ. Microbiol.">
        <title>Species interactions and distinct microbial communities in high Arctic permafrost affected cryosols are associated with the CH4 and CO2 gas fluxes.</title>
        <authorList>
            <person name="Altshuler I."/>
            <person name="Hamel J."/>
            <person name="Turney S."/>
            <person name="Magnuson E."/>
            <person name="Levesque R."/>
            <person name="Greer C."/>
            <person name="Whyte L.G."/>
        </authorList>
    </citation>
    <scope>NUCLEOTIDE SEQUENCE [LARGE SCALE GENOMIC DNA]</scope>
    <source>
        <strain evidence="3 4">S9.3B</strain>
    </source>
</reference>
<gene>
    <name evidence="3" type="ORF">EAH89_29165</name>
</gene>
<organism evidence="3 4">
    <name type="scientific">Muricoccus nepalensis</name>
    <dbReference type="NCBI Taxonomy" id="1854500"/>
    <lineage>
        <taxon>Bacteria</taxon>
        <taxon>Pseudomonadati</taxon>
        <taxon>Pseudomonadota</taxon>
        <taxon>Alphaproteobacteria</taxon>
        <taxon>Acetobacterales</taxon>
        <taxon>Roseomonadaceae</taxon>
        <taxon>Muricoccus</taxon>
    </lineage>
</organism>
<keyword evidence="4" id="KW-1185">Reference proteome</keyword>
<dbReference type="GO" id="GO:0004497">
    <property type="term" value="F:monooxygenase activity"/>
    <property type="evidence" value="ECO:0007669"/>
    <property type="project" value="UniProtKB-KW"/>
</dbReference>
<evidence type="ECO:0000259" key="2">
    <source>
        <dbReference type="Pfam" id="PF01494"/>
    </source>
</evidence>
<dbReference type="AlphaFoldDB" id="A0A502EQ40"/>
<dbReference type="InterPro" id="IPR036188">
    <property type="entry name" value="FAD/NAD-bd_sf"/>
</dbReference>
<dbReference type="GO" id="GO:0071949">
    <property type="term" value="F:FAD binding"/>
    <property type="evidence" value="ECO:0007669"/>
    <property type="project" value="InterPro"/>
</dbReference>
<accession>A0A502EQ40</accession>
<evidence type="ECO:0000256" key="1">
    <source>
        <dbReference type="ARBA" id="ARBA00023002"/>
    </source>
</evidence>
<keyword evidence="3" id="KW-0503">Monooxygenase</keyword>
<feature type="domain" description="FAD-binding" evidence="2">
    <location>
        <begin position="9"/>
        <end position="348"/>
    </location>
</feature>
<dbReference type="OrthoDB" id="9791689at2"/>
<dbReference type="Proteomes" id="UP000317078">
    <property type="component" value="Unassembled WGS sequence"/>
</dbReference>
<dbReference type="PRINTS" id="PR00420">
    <property type="entry name" value="RNGMNOXGNASE"/>
</dbReference>